<feature type="transmembrane region" description="Helical" evidence="2">
    <location>
        <begin position="308"/>
        <end position="329"/>
    </location>
</feature>
<organism evidence="3 4">
    <name type="scientific">Symbiodinium microadriaticum</name>
    <name type="common">Dinoflagellate</name>
    <name type="synonym">Zooxanthella microadriatica</name>
    <dbReference type="NCBI Taxonomy" id="2951"/>
    <lineage>
        <taxon>Eukaryota</taxon>
        <taxon>Sar</taxon>
        <taxon>Alveolata</taxon>
        <taxon>Dinophyceae</taxon>
        <taxon>Suessiales</taxon>
        <taxon>Symbiodiniaceae</taxon>
        <taxon>Symbiodinium</taxon>
    </lineage>
</organism>
<dbReference type="AlphaFoldDB" id="A0A1Q9C121"/>
<dbReference type="OrthoDB" id="433432at2759"/>
<reference evidence="3 4" key="1">
    <citation type="submission" date="2016-02" db="EMBL/GenBank/DDBJ databases">
        <title>Genome analysis of coral dinoflagellate symbionts highlights evolutionary adaptations to a symbiotic lifestyle.</title>
        <authorList>
            <person name="Aranda M."/>
            <person name="Li Y."/>
            <person name="Liew Y.J."/>
            <person name="Baumgarten S."/>
            <person name="Simakov O."/>
            <person name="Wilson M."/>
            <person name="Piel J."/>
            <person name="Ashoor H."/>
            <person name="Bougouffa S."/>
            <person name="Bajic V.B."/>
            <person name="Ryu T."/>
            <person name="Ravasi T."/>
            <person name="Bayer T."/>
            <person name="Micklem G."/>
            <person name="Kim H."/>
            <person name="Bhak J."/>
            <person name="Lajeunesse T.C."/>
            <person name="Voolstra C.R."/>
        </authorList>
    </citation>
    <scope>NUCLEOTIDE SEQUENCE [LARGE SCALE GENOMIC DNA]</scope>
    <source>
        <strain evidence="3 4">CCMP2467</strain>
    </source>
</reference>
<keyword evidence="2" id="KW-1133">Transmembrane helix</keyword>
<dbReference type="EMBL" id="LSRX01001967">
    <property type="protein sequence ID" value="OLP76623.1"/>
    <property type="molecule type" value="Genomic_DNA"/>
</dbReference>
<gene>
    <name evidence="3" type="ORF">AK812_SmicGene43419</name>
</gene>
<protein>
    <submittedName>
        <fullName evidence="3">Uncharacterized protein</fullName>
    </submittedName>
</protein>
<evidence type="ECO:0000256" key="2">
    <source>
        <dbReference type="SAM" id="Phobius"/>
    </source>
</evidence>
<feature type="region of interest" description="Disordered" evidence="1">
    <location>
        <begin position="355"/>
        <end position="377"/>
    </location>
</feature>
<name>A0A1Q9C121_SYMMI</name>
<keyword evidence="4" id="KW-1185">Reference proteome</keyword>
<proteinExistence type="predicted"/>
<comment type="caution">
    <text evidence="3">The sequence shown here is derived from an EMBL/GenBank/DDBJ whole genome shotgun (WGS) entry which is preliminary data.</text>
</comment>
<keyword evidence="2" id="KW-0472">Membrane</keyword>
<dbReference type="Proteomes" id="UP000186817">
    <property type="component" value="Unassembled WGS sequence"/>
</dbReference>
<evidence type="ECO:0000313" key="3">
    <source>
        <dbReference type="EMBL" id="OLP76623.1"/>
    </source>
</evidence>
<sequence length="576" mass="62078">MAIQDSGKNKKRYGGIMAHAKAKIALTGAAQPSRPGYARAARKREEKNMMIVDPAHDLHYRASVTAANPGRPQHQQQQIHQQYLHRKSFVPADSVRELRLVAGSDGARSGGDPGSVPGDASDSAGVGGLLGRAFCANSVPCVECFAWVASTVFDPQVLGTGVSHPPCLVNVGLAIVLPLWQLETRDFEARRLAAVKVNTCETSQGGLPFPGLDAVTSALPSPGPQQRALPMLKRPDVVRPRKSSIWQLLLREKRDNLCVSVADRSRLAVMERFMRAVPFWQPLQEKELLPTAESDLEEEMMGKRWRDAALGALLLIGVAVAMAQFFAAVGNCVAERTASEKPVASSRNASLLTVNEDPAETRPMLAEPEKESAGSEGAETLVTCTLTGFYEYELSLGLGKSSVLLARGSHISVRELVWELEPSAGYSGHPGTAPATVLAKVLMSWSMTNNLMLGSAGLVWEAMGLWLVASSGAQELPQAVLAVDVLGYLGRAIQALEMLPHGCVDWPEGAKPRHANDHVCPELVEAFVEQIWNTLTSACLAGPRPPWEDCIFAASVLQLAACAEDDRTRQRGRVLK</sequence>
<keyword evidence="2" id="KW-0812">Transmembrane</keyword>
<accession>A0A1Q9C121</accession>
<evidence type="ECO:0000313" key="4">
    <source>
        <dbReference type="Proteomes" id="UP000186817"/>
    </source>
</evidence>
<evidence type="ECO:0000256" key="1">
    <source>
        <dbReference type="SAM" id="MobiDB-lite"/>
    </source>
</evidence>